<dbReference type="RefSeq" id="WP_155587457.1">
    <property type="nucleotide sequence ID" value="NZ_WFKQ01000008.1"/>
</dbReference>
<dbReference type="Pfam" id="PF05430">
    <property type="entry name" value="Methyltransf_30"/>
    <property type="match status" value="1"/>
</dbReference>
<dbReference type="EMBL" id="WFKQ01000008">
    <property type="protein sequence ID" value="MUG32914.1"/>
    <property type="molecule type" value="Genomic_DNA"/>
</dbReference>
<dbReference type="HAMAP" id="MF_01102">
    <property type="entry name" value="MnmC"/>
    <property type="match status" value="1"/>
</dbReference>
<dbReference type="InterPro" id="IPR006076">
    <property type="entry name" value="FAD-dep_OxRdtase"/>
</dbReference>
<accession>A0A844M289</accession>
<evidence type="ECO:0000259" key="11">
    <source>
        <dbReference type="Pfam" id="PF01266"/>
    </source>
</evidence>
<feature type="region of interest" description="tRNA (mnm(5)s(2)U34)-methyltransferase" evidence="10">
    <location>
        <begin position="1"/>
        <end position="282"/>
    </location>
</feature>
<comment type="catalytic activity">
    <reaction evidence="10">
        <text>5-aminomethyl-2-thiouridine(34) in tRNA + S-adenosyl-L-methionine = 5-methylaminomethyl-2-thiouridine(34) in tRNA + S-adenosyl-L-homocysteine + H(+)</text>
        <dbReference type="Rhea" id="RHEA:19569"/>
        <dbReference type="Rhea" id="RHEA-COMP:10195"/>
        <dbReference type="Rhea" id="RHEA-COMP:10197"/>
        <dbReference type="ChEBI" id="CHEBI:15378"/>
        <dbReference type="ChEBI" id="CHEBI:57856"/>
        <dbReference type="ChEBI" id="CHEBI:59789"/>
        <dbReference type="ChEBI" id="CHEBI:74454"/>
        <dbReference type="ChEBI" id="CHEBI:74455"/>
        <dbReference type="EC" id="2.1.1.61"/>
    </reaction>
</comment>
<dbReference type="InterPro" id="IPR036188">
    <property type="entry name" value="FAD/NAD-bd_sf"/>
</dbReference>
<evidence type="ECO:0000256" key="7">
    <source>
        <dbReference type="ARBA" id="ARBA00022827"/>
    </source>
</evidence>
<dbReference type="InterPro" id="IPR008471">
    <property type="entry name" value="MnmC-like_methylTransf"/>
</dbReference>
<dbReference type="Proteomes" id="UP000442109">
    <property type="component" value="Unassembled WGS sequence"/>
</dbReference>
<comment type="caution">
    <text evidence="13">The sequence shown here is derived from an EMBL/GenBank/DDBJ whole genome shotgun (WGS) entry which is preliminary data.</text>
</comment>
<dbReference type="EC" id="2.1.1.61" evidence="10"/>
<keyword evidence="5 10" id="KW-0949">S-adenosyl-L-methionine</keyword>
<evidence type="ECO:0000256" key="3">
    <source>
        <dbReference type="ARBA" id="ARBA00022630"/>
    </source>
</evidence>
<keyword evidence="4 10" id="KW-0808">Transferase</keyword>
<dbReference type="InterPro" id="IPR023032">
    <property type="entry name" value="tRNA_MAMT_biosynth_bifunc_MnmC"/>
</dbReference>
<evidence type="ECO:0000256" key="4">
    <source>
        <dbReference type="ARBA" id="ARBA00022679"/>
    </source>
</evidence>
<dbReference type="PANTHER" id="PTHR13847:SF283">
    <property type="entry name" value="TRNA 5-METHYLAMINOMETHYL-2-THIOURIDINE BIOSYNTHESIS BIFUNCTIONAL PROTEIN MNMC"/>
    <property type="match status" value="1"/>
</dbReference>
<dbReference type="Gene3D" id="3.50.50.60">
    <property type="entry name" value="FAD/NAD(P)-binding domain"/>
    <property type="match status" value="1"/>
</dbReference>
<reference evidence="13 14" key="1">
    <citation type="journal article" date="2019" name="PLoS ONE">
        <title>Pup mortality in New Zealand sea lions (Phocarctos hookeri) at Enderby Island, Auckland Islands, 2013-18.</title>
        <authorList>
            <person name="Michael S.A."/>
            <person name="Hayman D.T.S."/>
            <person name="Gray R."/>
            <person name="Zhang J."/>
            <person name="Rogers L."/>
            <person name="Roe W.D."/>
        </authorList>
    </citation>
    <scope>NUCLEOTIDE SEQUENCE [LARGE SCALE GENOMIC DNA]</scope>
    <source>
        <strain evidence="13 14">SM868</strain>
    </source>
</reference>
<proteinExistence type="inferred from homology"/>
<evidence type="ECO:0000313" key="13">
    <source>
        <dbReference type="EMBL" id="MUG32914.1"/>
    </source>
</evidence>
<evidence type="ECO:0000256" key="2">
    <source>
        <dbReference type="ARBA" id="ARBA00022603"/>
    </source>
</evidence>
<feature type="region of interest" description="FAD-dependent cmnm(5)s(2)U34 oxidoreductase" evidence="10">
    <location>
        <begin position="330"/>
        <end position="739"/>
    </location>
</feature>
<keyword evidence="9 10" id="KW-0511">Multifunctional enzyme</keyword>
<dbReference type="EC" id="1.5.-.-" evidence="10"/>
<keyword evidence="14" id="KW-1185">Reference proteome</keyword>
<dbReference type="GO" id="GO:0002097">
    <property type="term" value="P:tRNA wobble base modification"/>
    <property type="evidence" value="ECO:0007669"/>
    <property type="project" value="UniProtKB-UniRule"/>
</dbReference>
<evidence type="ECO:0000256" key="5">
    <source>
        <dbReference type="ARBA" id="ARBA00022691"/>
    </source>
</evidence>
<dbReference type="NCBIfam" id="TIGR03197">
    <property type="entry name" value="MnmC_Cterm"/>
    <property type="match status" value="1"/>
</dbReference>
<dbReference type="GO" id="GO:0005737">
    <property type="term" value="C:cytoplasm"/>
    <property type="evidence" value="ECO:0007669"/>
    <property type="project" value="UniProtKB-SubCell"/>
</dbReference>
<evidence type="ECO:0000259" key="12">
    <source>
        <dbReference type="Pfam" id="PF05430"/>
    </source>
</evidence>
<protein>
    <recommendedName>
        <fullName evidence="10">tRNA 5-methylaminomethyl-2-thiouridine biosynthesis bifunctional protein MnmC</fullName>
        <shortName evidence="10">tRNA mnm(5)s(2)U biosynthesis bifunctional protein</shortName>
    </recommendedName>
    <domain>
        <recommendedName>
            <fullName evidence="10">tRNA (mnm(5)s(2)U34)-methyltransferase</fullName>
            <ecNumber evidence="10">2.1.1.61</ecNumber>
        </recommendedName>
    </domain>
    <domain>
        <recommendedName>
            <fullName evidence="10">FAD-dependent cmnm(5)s(2)U34 oxidoreductase</fullName>
            <ecNumber evidence="10">1.5.-.-</ecNumber>
        </recommendedName>
    </domain>
</protein>
<evidence type="ECO:0000256" key="8">
    <source>
        <dbReference type="ARBA" id="ARBA00023002"/>
    </source>
</evidence>
<keyword evidence="6 10" id="KW-0819">tRNA processing</keyword>
<name>A0A844M289_9GAMM</name>
<feature type="domain" description="MnmC-like methyltransferase" evidence="12">
    <location>
        <begin position="156"/>
        <end position="281"/>
    </location>
</feature>
<comment type="subcellular location">
    <subcellularLocation>
        <location evidence="10">Cytoplasm</location>
    </subcellularLocation>
</comment>
<keyword evidence="7 10" id="KW-0274">FAD</keyword>
<evidence type="ECO:0000256" key="9">
    <source>
        <dbReference type="ARBA" id="ARBA00023268"/>
    </source>
</evidence>
<keyword evidence="2 10" id="KW-0489">Methyltransferase</keyword>
<dbReference type="PANTHER" id="PTHR13847">
    <property type="entry name" value="SARCOSINE DEHYDROGENASE-RELATED"/>
    <property type="match status" value="1"/>
</dbReference>
<dbReference type="InterPro" id="IPR047785">
    <property type="entry name" value="tRNA_MNMC2"/>
</dbReference>
<comment type="function">
    <text evidence="10">Catalyzes the last two steps in the biosynthesis of 5-methylaminomethyl-2-thiouridine (mnm(5)s(2)U) at the wobble position (U34) in tRNA. Catalyzes the FAD-dependent demodification of cmnm(5)s(2)U34 to nm(5)s(2)U34, followed by the transfer of a methyl group from S-adenosyl-L-methionine to nm(5)s(2)U34, to form mnm(5)s(2)U34.</text>
</comment>
<feature type="domain" description="FAD dependent oxidoreductase" evidence="11">
    <location>
        <begin position="327"/>
        <end position="711"/>
    </location>
</feature>
<evidence type="ECO:0000256" key="6">
    <source>
        <dbReference type="ARBA" id="ARBA00022694"/>
    </source>
</evidence>
<comment type="similarity">
    <text evidence="10">In the C-terminal section; belongs to the DAO family.</text>
</comment>
<sequence>MDKVTPAKLSWREDELGNVVPVSEIFGDVYYSLVDGLNESRYVFLTQNKLPERFEALFSRANSSAASNFSIAELGFGTGLNILATWQLWEHSKQQFHTYFNSQTNLQTSSQDHLKGSRSLTPRLHIISTEKHPLTHADLSRSLESWKHKDTSLVPFVDQLLALYPTLISGCHRLQLAEDVTLDLWLGDACFSLQQLANSYDTLPYGAHIDAWYLDGFAPACNESLWADQIFEQVKRLSKPGTTAATFSSAGVVKRGLMAAGFEIKKTKGFGRKREMLTATKLEPVAVSDDTSDNQGATEYDANSTLALRSKKQVTLDTHAVTPNEQIAVIGAGVCGLMAAWSLAQRGNAVSLIDKEAPLAGASGNPRALLAPKMTPLAHVAEHLHSISYLYSQRFYRQIDQGEHKIFTPTTTLDLLQKSNVDVHQIAEYPEQMATTLSLDSARDISGLQQQDLTANLYLPQSGLINPKALADKVLTHPNISFKQANIKRITPLQAEAFDDVTEVSEVIEVTADITAQPDKRAKVMLHCESGEVLSVNRVVIAAAFESQSLDARIFEFRRIRGQLSWFEPTTEQLQALPTLPLKYSGYCAPFIPQPGDETVNSVTPSVPTFLLGASFIRNDLDDEVRLSEHAINHQKLLAALPELSAVLPLPDTEADLYQRWQARVGIRSQTPDYHPLVGAVDEQGLIWTLSGMGSKGYAFAPLCAQVLADMMTAQFVPLPAALLAKLSVHRSSLKKPLS</sequence>
<evidence type="ECO:0000256" key="1">
    <source>
        <dbReference type="ARBA" id="ARBA00022490"/>
    </source>
</evidence>
<dbReference type="AlphaFoldDB" id="A0A844M289"/>
<dbReference type="SUPFAM" id="SSF51971">
    <property type="entry name" value="Nucleotide-binding domain"/>
    <property type="match status" value="1"/>
</dbReference>
<evidence type="ECO:0000256" key="10">
    <source>
        <dbReference type="HAMAP-Rule" id="MF_01102"/>
    </source>
</evidence>
<dbReference type="InterPro" id="IPR017610">
    <property type="entry name" value="tRNA_S-uridine_synth_MnmC_C"/>
</dbReference>
<gene>
    <name evidence="10 13" type="primary">mnmC</name>
    <name evidence="13" type="ORF">GB996_08895</name>
</gene>
<keyword evidence="1 10" id="KW-0963">Cytoplasm</keyword>
<dbReference type="NCBIfam" id="NF033855">
    <property type="entry name" value="tRNA_MNMC2"/>
    <property type="match status" value="1"/>
</dbReference>
<dbReference type="Gene3D" id="3.30.9.10">
    <property type="entry name" value="D-Amino Acid Oxidase, subunit A, domain 2"/>
    <property type="match status" value="1"/>
</dbReference>
<keyword evidence="8 10" id="KW-0560">Oxidoreductase</keyword>
<dbReference type="InterPro" id="IPR029063">
    <property type="entry name" value="SAM-dependent_MTases_sf"/>
</dbReference>
<dbReference type="GO" id="GO:0016645">
    <property type="term" value="F:oxidoreductase activity, acting on the CH-NH group of donors"/>
    <property type="evidence" value="ECO:0007669"/>
    <property type="project" value="InterPro"/>
</dbReference>
<dbReference type="GO" id="GO:0032259">
    <property type="term" value="P:methylation"/>
    <property type="evidence" value="ECO:0007669"/>
    <property type="project" value="UniProtKB-KW"/>
</dbReference>
<keyword evidence="3 10" id="KW-0285">Flavoprotein</keyword>
<dbReference type="Gene3D" id="3.40.50.150">
    <property type="entry name" value="Vaccinia Virus protein VP39"/>
    <property type="match status" value="1"/>
</dbReference>
<dbReference type="Pfam" id="PF01266">
    <property type="entry name" value="DAO"/>
    <property type="match status" value="1"/>
</dbReference>
<dbReference type="GO" id="GO:0004808">
    <property type="term" value="F:tRNA (5-methylaminomethyl-2-thiouridylate)(34)-methyltransferase activity"/>
    <property type="evidence" value="ECO:0007669"/>
    <property type="project" value="UniProtKB-EC"/>
</dbReference>
<dbReference type="OrthoDB" id="9786494at2"/>
<comment type="cofactor">
    <cofactor evidence="10">
        <name>FAD</name>
        <dbReference type="ChEBI" id="CHEBI:57692"/>
    </cofactor>
</comment>
<evidence type="ECO:0000313" key="14">
    <source>
        <dbReference type="Proteomes" id="UP000442109"/>
    </source>
</evidence>
<comment type="similarity">
    <text evidence="10">In the N-terminal section; belongs to the methyltransferase superfamily. tRNA (mnm(5)s(2)U34)-methyltransferase family.</text>
</comment>
<organism evidence="13 14">
    <name type="scientific">Psychrobacter sanguinis</name>
    <dbReference type="NCBI Taxonomy" id="861445"/>
    <lineage>
        <taxon>Bacteria</taxon>
        <taxon>Pseudomonadati</taxon>
        <taxon>Pseudomonadota</taxon>
        <taxon>Gammaproteobacteria</taxon>
        <taxon>Moraxellales</taxon>
        <taxon>Moraxellaceae</taxon>
        <taxon>Psychrobacter</taxon>
    </lineage>
</organism>
<dbReference type="GO" id="GO:0050660">
    <property type="term" value="F:flavin adenine dinucleotide binding"/>
    <property type="evidence" value="ECO:0007669"/>
    <property type="project" value="UniProtKB-UniRule"/>
</dbReference>